<keyword evidence="7" id="KW-1133">Transmembrane helix</keyword>
<dbReference type="GO" id="GO:0045277">
    <property type="term" value="C:respiratory chain complex IV"/>
    <property type="evidence" value="ECO:0007669"/>
    <property type="project" value="UniProtKB-UniRule"/>
</dbReference>
<keyword evidence="6 7" id="KW-0472">Membrane</keyword>
<dbReference type="AlphaFoldDB" id="A0AAD7IYE3"/>
<dbReference type="Proteomes" id="UP001215280">
    <property type="component" value="Unassembled WGS sequence"/>
</dbReference>
<reference evidence="8" key="1">
    <citation type="submission" date="2023-03" db="EMBL/GenBank/DDBJ databases">
        <title>Massive genome expansion in bonnet fungi (Mycena s.s.) driven by repeated elements and novel gene families across ecological guilds.</title>
        <authorList>
            <consortium name="Lawrence Berkeley National Laboratory"/>
            <person name="Harder C.B."/>
            <person name="Miyauchi S."/>
            <person name="Viragh M."/>
            <person name="Kuo A."/>
            <person name="Thoen E."/>
            <person name="Andreopoulos B."/>
            <person name="Lu D."/>
            <person name="Skrede I."/>
            <person name="Drula E."/>
            <person name="Henrissat B."/>
            <person name="Morin E."/>
            <person name="Kohler A."/>
            <person name="Barry K."/>
            <person name="LaButti K."/>
            <person name="Morin E."/>
            <person name="Salamov A."/>
            <person name="Lipzen A."/>
            <person name="Mereny Z."/>
            <person name="Hegedus B."/>
            <person name="Baldrian P."/>
            <person name="Stursova M."/>
            <person name="Weitz H."/>
            <person name="Taylor A."/>
            <person name="Grigoriev I.V."/>
            <person name="Nagy L.G."/>
            <person name="Martin F."/>
            <person name="Kauserud H."/>
        </authorList>
    </citation>
    <scope>NUCLEOTIDE SEQUENCE</scope>
    <source>
        <strain evidence="8">CBHHK188m</strain>
    </source>
</reference>
<proteinExistence type="inferred from homology"/>
<comment type="caution">
    <text evidence="8">The sequence shown here is derived from an EMBL/GenBank/DDBJ whole genome shotgun (WGS) entry which is preliminary data.</text>
</comment>
<evidence type="ECO:0000256" key="6">
    <source>
        <dbReference type="ARBA" id="ARBA00023136"/>
    </source>
</evidence>
<evidence type="ECO:0000256" key="1">
    <source>
        <dbReference type="ARBA" id="ARBA00004434"/>
    </source>
</evidence>
<evidence type="ECO:0000256" key="5">
    <source>
        <dbReference type="ARBA" id="ARBA00023128"/>
    </source>
</evidence>
<organism evidence="8 9">
    <name type="scientific">Mycena maculata</name>
    <dbReference type="NCBI Taxonomy" id="230809"/>
    <lineage>
        <taxon>Eukaryota</taxon>
        <taxon>Fungi</taxon>
        <taxon>Dikarya</taxon>
        <taxon>Basidiomycota</taxon>
        <taxon>Agaricomycotina</taxon>
        <taxon>Agaricomycetes</taxon>
        <taxon>Agaricomycetidae</taxon>
        <taxon>Agaricales</taxon>
        <taxon>Marasmiineae</taxon>
        <taxon>Mycenaceae</taxon>
        <taxon>Mycena</taxon>
    </lineage>
</organism>
<dbReference type="InterPro" id="IPR004202">
    <property type="entry name" value="COX7C/Cox8"/>
</dbReference>
<evidence type="ECO:0000256" key="4">
    <source>
        <dbReference type="ARBA" id="ARBA00022792"/>
    </source>
</evidence>
<dbReference type="GO" id="GO:0006123">
    <property type="term" value="P:mitochondrial electron transport, cytochrome c to oxygen"/>
    <property type="evidence" value="ECO:0007669"/>
    <property type="project" value="UniProtKB-UniRule"/>
</dbReference>
<comment type="similarity">
    <text evidence="3 7">Belongs to the cytochrome c oxidase VIIc family.</text>
</comment>
<dbReference type="InterPro" id="IPR036636">
    <property type="entry name" value="COX7C/Cox8_sf"/>
</dbReference>
<sequence length="79" mass="8948">MSYRIASSALRVRSPIQQLGKRFSSGHGEYKHFPFDAHQGEKHPVKFGLKCAAFMGTGFFVPFGAIYFRWNRKGGIKNP</sequence>
<dbReference type="Gene3D" id="4.10.49.10">
    <property type="entry name" value="Cytochrome c oxidase subunit VIIc"/>
    <property type="match status" value="1"/>
</dbReference>
<evidence type="ECO:0000256" key="3">
    <source>
        <dbReference type="ARBA" id="ARBA00010514"/>
    </source>
</evidence>
<comment type="subcellular location">
    <subcellularLocation>
        <location evidence="1 7">Mitochondrion inner membrane</location>
        <topology evidence="1 7">Single-pass membrane protein</topology>
    </subcellularLocation>
</comment>
<comment type="function">
    <text evidence="7">Component of the cytochrome c oxidase, the last enzyme in the mitochondrial electron transport chain which drives oxidative phosphorylation. The respiratory chain contains 3 multisubunit complexes succinate dehydrogenase (complex II, CII), ubiquinol-cytochrome c oxidoreductase (cytochrome b-c1 complex, complex III, CIII) and cytochrome c oxidase (complex IV, CIV), that cooperate to transfer electrons derived from NADH and succinate to molecular oxygen, creating an electrochemical gradient over the inner membrane that drives transmembrane transport and the ATP synthase. Cytochrome c oxidase is the component of the respiratory chain that catalyzes the reduction of oxygen to water. Electrons originating from reduced cytochrome c in the intermembrane space (IMS) are transferred via the dinuclear copper A center (CU(A)) of subunit 2 and heme A of subunit 1 to the active site in subunit 1, a binuclear center (BNC) formed by heme A3 and copper B (CU(B)). The BNC reduces molecular oxygen to 2 water molecules using 4 electrons from cytochrome c in the IMS and 4 protons from the mitochondrial matrix.</text>
</comment>
<evidence type="ECO:0000313" key="8">
    <source>
        <dbReference type="EMBL" id="KAJ7753131.1"/>
    </source>
</evidence>
<keyword evidence="7" id="KW-0809">Transit peptide</keyword>
<keyword evidence="7" id="KW-0812">Transmembrane</keyword>
<feature type="transmembrane region" description="Helical" evidence="7">
    <location>
        <begin position="47"/>
        <end position="68"/>
    </location>
</feature>
<evidence type="ECO:0000313" key="9">
    <source>
        <dbReference type="Proteomes" id="UP001215280"/>
    </source>
</evidence>
<evidence type="ECO:0000256" key="2">
    <source>
        <dbReference type="ARBA" id="ARBA00004673"/>
    </source>
</evidence>
<name>A0AAD7IYE3_9AGAR</name>
<dbReference type="GO" id="GO:0005743">
    <property type="term" value="C:mitochondrial inner membrane"/>
    <property type="evidence" value="ECO:0007669"/>
    <property type="project" value="UniProtKB-SubCell"/>
</dbReference>
<keyword evidence="9" id="KW-1185">Reference proteome</keyword>
<keyword evidence="4 7" id="KW-0999">Mitochondrion inner membrane</keyword>
<keyword evidence="5 7" id="KW-0496">Mitochondrion</keyword>
<evidence type="ECO:0000256" key="7">
    <source>
        <dbReference type="RuleBase" id="RU368123"/>
    </source>
</evidence>
<comment type="subunit">
    <text evidence="7">Component of the cytochrome c oxidase (complex IV, CIV), a multisubunit enzyme composed of a catalytic core of 3 subunits and several supernumerary subunits. The complex exists as a monomer or a dimer and forms supercomplexes (SCs) in the inner mitochondrial membrane with ubiquinol-cytochrome c oxidoreductase (cytochrome b-c1 complex, complex III, CIII).</text>
</comment>
<gene>
    <name evidence="8" type="ORF">DFH07DRAFT_960369</name>
</gene>
<protein>
    <recommendedName>
        <fullName evidence="7">Cytochrome c oxidase subunit 8, mitochondrial</fullName>
    </recommendedName>
    <alternativeName>
        <fullName evidence="7">Cytochrome c oxidase polypeptide VIII</fullName>
    </alternativeName>
</protein>
<accession>A0AAD7IYE3</accession>
<dbReference type="Pfam" id="PF02935">
    <property type="entry name" value="COX7C"/>
    <property type="match status" value="1"/>
</dbReference>
<comment type="pathway">
    <text evidence="2 7">Energy metabolism; oxidative phosphorylation.</text>
</comment>
<dbReference type="EMBL" id="JARJLG010000072">
    <property type="protein sequence ID" value="KAJ7753131.1"/>
    <property type="molecule type" value="Genomic_DNA"/>
</dbReference>